<dbReference type="OrthoDB" id="6064871at2"/>
<evidence type="ECO:0000313" key="1">
    <source>
        <dbReference type="EMBL" id="KRG46727.1"/>
    </source>
</evidence>
<dbReference type="AlphaFoldDB" id="A0A0R0AYV0"/>
<protein>
    <submittedName>
        <fullName evidence="1">Uncharacterized protein</fullName>
    </submittedName>
</protein>
<proteinExistence type="predicted"/>
<sequence length="106" mass="11843">MPLRHFVHVVGFQVPVGAAFAREPMLVMLDKVPGEEWRAVFQLCVEELSPSLLREPPRIEGDQVQVFLAQAPQRALAGEIRRFVERVNRMTFLREGSAMRSGGGAA</sequence>
<dbReference type="STRING" id="676599.ARC20_04615"/>
<evidence type="ECO:0000313" key="2">
    <source>
        <dbReference type="Proteomes" id="UP000051802"/>
    </source>
</evidence>
<organism evidence="1 2">
    <name type="scientific">Stenotrophomonas panacihumi</name>
    <dbReference type="NCBI Taxonomy" id="676599"/>
    <lineage>
        <taxon>Bacteria</taxon>
        <taxon>Pseudomonadati</taxon>
        <taxon>Pseudomonadota</taxon>
        <taxon>Gammaproteobacteria</taxon>
        <taxon>Lysobacterales</taxon>
        <taxon>Lysobacteraceae</taxon>
        <taxon>Stenotrophomonas</taxon>
    </lineage>
</organism>
<gene>
    <name evidence="1" type="ORF">ARC20_04615</name>
</gene>
<reference evidence="1 2" key="1">
    <citation type="submission" date="2015-10" db="EMBL/GenBank/DDBJ databases">
        <title>Genome sequencing and analysis of members of genus Stenotrophomonas.</title>
        <authorList>
            <person name="Patil P.P."/>
            <person name="Midha S."/>
            <person name="Patil P.B."/>
        </authorList>
    </citation>
    <scope>NUCLEOTIDE SEQUENCE [LARGE SCALE GENOMIC DNA]</scope>
    <source>
        <strain evidence="1 2">JCM 16536</strain>
    </source>
</reference>
<dbReference type="EMBL" id="LLXU01000052">
    <property type="protein sequence ID" value="KRG46727.1"/>
    <property type="molecule type" value="Genomic_DNA"/>
</dbReference>
<dbReference type="RefSeq" id="WP_057644254.1">
    <property type="nucleotide sequence ID" value="NZ_LLXU01000052.1"/>
</dbReference>
<comment type="caution">
    <text evidence="1">The sequence shown here is derived from an EMBL/GenBank/DDBJ whole genome shotgun (WGS) entry which is preliminary data.</text>
</comment>
<dbReference type="Proteomes" id="UP000051802">
    <property type="component" value="Unassembled WGS sequence"/>
</dbReference>
<name>A0A0R0AYV0_9GAMM</name>
<keyword evidence="2" id="KW-1185">Reference proteome</keyword>
<accession>A0A0R0AYV0</accession>